<sequence>MELDEVWSNFHGQLQSFISSRTRRPQDAEDILQNVYVKILTQIHTLRNEQKLHAWIFQITRNTLIDYYRKEKPIEELPDELPMLQESESNLNHELLKCLKSFIDRLPEKYRQAIQLTEYEGYTQKQLSEYLDISFSGAKSRVQRGRQKLKELIFNCCQFELDRFGNILDYHPSKPITSRESCNCNKSCVFSHPSTS</sequence>
<dbReference type="SUPFAM" id="SSF88659">
    <property type="entry name" value="Sigma3 and sigma4 domains of RNA polymerase sigma factors"/>
    <property type="match status" value="1"/>
</dbReference>
<dbReference type="InterPro" id="IPR013324">
    <property type="entry name" value="RNA_pol_sigma_r3/r4-like"/>
</dbReference>
<evidence type="ECO:0000256" key="6">
    <source>
        <dbReference type="RuleBase" id="RU000716"/>
    </source>
</evidence>
<evidence type="ECO:0000256" key="2">
    <source>
        <dbReference type="ARBA" id="ARBA00023015"/>
    </source>
</evidence>
<dbReference type="InterPro" id="IPR036388">
    <property type="entry name" value="WH-like_DNA-bd_sf"/>
</dbReference>
<dbReference type="RefSeq" id="WP_209751898.1">
    <property type="nucleotide sequence ID" value="NZ_JBHSMH010000051.1"/>
</dbReference>
<keyword evidence="4 6" id="KW-0238">DNA-binding</keyword>
<dbReference type="InterPro" id="IPR007627">
    <property type="entry name" value="RNA_pol_sigma70_r2"/>
</dbReference>
<dbReference type="Proteomes" id="UP001596105">
    <property type="component" value="Unassembled WGS sequence"/>
</dbReference>
<name>A0ABW0LYU9_9BACL</name>
<dbReference type="InterPro" id="IPR013249">
    <property type="entry name" value="RNA_pol_sigma70_r4_t2"/>
</dbReference>
<reference evidence="10" key="1">
    <citation type="journal article" date="2019" name="Int. J. Syst. Evol. Microbiol.">
        <title>The Global Catalogue of Microorganisms (GCM) 10K type strain sequencing project: providing services to taxonomists for standard genome sequencing and annotation.</title>
        <authorList>
            <consortium name="The Broad Institute Genomics Platform"/>
            <consortium name="The Broad Institute Genome Sequencing Center for Infectious Disease"/>
            <person name="Wu L."/>
            <person name="Ma J."/>
        </authorList>
    </citation>
    <scope>NUCLEOTIDE SEQUENCE [LARGE SCALE GENOMIC DNA]</scope>
    <source>
        <strain evidence="10">CCUG 57113</strain>
    </source>
</reference>
<comment type="caution">
    <text evidence="9">The sequence shown here is derived from an EMBL/GenBank/DDBJ whole genome shotgun (WGS) entry which is preliminary data.</text>
</comment>
<dbReference type="InterPro" id="IPR039425">
    <property type="entry name" value="RNA_pol_sigma-70-like"/>
</dbReference>
<dbReference type="SUPFAM" id="SSF88946">
    <property type="entry name" value="Sigma2 domain of RNA polymerase sigma factors"/>
    <property type="match status" value="1"/>
</dbReference>
<dbReference type="InterPro" id="IPR000838">
    <property type="entry name" value="RNA_pol_sigma70_ECF_CS"/>
</dbReference>
<proteinExistence type="inferred from homology"/>
<dbReference type="Pfam" id="PF04542">
    <property type="entry name" value="Sigma70_r2"/>
    <property type="match status" value="1"/>
</dbReference>
<feature type="domain" description="RNA polymerase sigma factor 70 region 4 type 2" evidence="8">
    <location>
        <begin position="97"/>
        <end position="149"/>
    </location>
</feature>
<evidence type="ECO:0000259" key="7">
    <source>
        <dbReference type="Pfam" id="PF04542"/>
    </source>
</evidence>
<dbReference type="Pfam" id="PF08281">
    <property type="entry name" value="Sigma70_r4_2"/>
    <property type="match status" value="1"/>
</dbReference>
<dbReference type="InterPro" id="IPR014304">
    <property type="entry name" value="RNA_pol_sigma-Z"/>
</dbReference>
<evidence type="ECO:0000256" key="5">
    <source>
        <dbReference type="ARBA" id="ARBA00023163"/>
    </source>
</evidence>
<organism evidence="9 10">
    <name type="scientific">Cohnella suwonensis</name>
    <dbReference type="NCBI Taxonomy" id="696072"/>
    <lineage>
        <taxon>Bacteria</taxon>
        <taxon>Bacillati</taxon>
        <taxon>Bacillota</taxon>
        <taxon>Bacilli</taxon>
        <taxon>Bacillales</taxon>
        <taxon>Paenibacillaceae</taxon>
        <taxon>Cohnella</taxon>
    </lineage>
</organism>
<keyword evidence="5 6" id="KW-0804">Transcription</keyword>
<evidence type="ECO:0000256" key="1">
    <source>
        <dbReference type="ARBA" id="ARBA00010641"/>
    </source>
</evidence>
<dbReference type="EMBL" id="JBHSMH010000051">
    <property type="protein sequence ID" value="MFC5470097.1"/>
    <property type="molecule type" value="Genomic_DNA"/>
</dbReference>
<keyword evidence="2 6" id="KW-0805">Transcription regulation</keyword>
<keyword evidence="10" id="KW-1185">Reference proteome</keyword>
<dbReference type="Gene3D" id="1.10.1740.10">
    <property type="match status" value="1"/>
</dbReference>
<dbReference type="Gene3D" id="1.10.10.10">
    <property type="entry name" value="Winged helix-like DNA-binding domain superfamily/Winged helix DNA-binding domain"/>
    <property type="match status" value="1"/>
</dbReference>
<evidence type="ECO:0000256" key="3">
    <source>
        <dbReference type="ARBA" id="ARBA00023082"/>
    </source>
</evidence>
<dbReference type="InterPro" id="IPR014284">
    <property type="entry name" value="RNA_pol_sigma-70_dom"/>
</dbReference>
<dbReference type="CDD" id="cd06171">
    <property type="entry name" value="Sigma70_r4"/>
    <property type="match status" value="1"/>
</dbReference>
<protein>
    <recommendedName>
        <fullName evidence="6">RNA polymerase sigma factor</fullName>
    </recommendedName>
</protein>
<gene>
    <name evidence="9" type="primary">sigZ</name>
    <name evidence="9" type="ORF">ACFPPD_15415</name>
</gene>
<dbReference type="InterPro" id="IPR013325">
    <property type="entry name" value="RNA_pol_sigma_r2"/>
</dbReference>
<evidence type="ECO:0000256" key="4">
    <source>
        <dbReference type="ARBA" id="ARBA00023125"/>
    </source>
</evidence>
<evidence type="ECO:0000313" key="10">
    <source>
        <dbReference type="Proteomes" id="UP001596105"/>
    </source>
</evidence>
<dbReference type="NCBIfam" id="TIGR02959">
    <property type="entry name" value="SigZ"/>
    <property type="match status" value="1"/>
</dbReference>
<dbReference type="PROSITE" id="PS01063">
    <property type="entry name" value="SIGMA70_ECF"/>
    <property type="match status" value="1"/>
</dbReference>
<dbReference type="PANTHER" id="PTHR43133">
    <property type="entry name" value="RNA POLYMERASE ECF-TYPE SIGMA FACTO"/>
    <property type="match status" value="1"/>
</dbReference>
<dbReference type="PANTHER" id="PTHR43133:SF62">
    <property type="entry name" value="RNA POLYMERASE SIGMA FACTOR SIGZ"/>
    <property type="match status" value="1"/>
</dbReference>
<evidence type="ECO:0000259" key="8">
    <source>
        <dbReference type="Pfam" id="PF08281"/>
    </source>
</evidence>
<evidence type="ECO:0000313" key="9">
    <source>
        <dbReference type="EMBL" id="MFC5470097.1"/>
    </source>
</evidence>
<dbReference type="NCBIfam" id="TIGR02937">
    <property type="entry name" value="sigma70-ECF"/>
    <property type="match status" value="1"/>
</dbReference>
<dbReference type="NCBIfam" id="NF007215">
    <property type="entry name" value="PRK09637.1"/>
    <property type="match status" value="1"/>
</dbReference>
<accession>A0ABW0LYU9</accession>
<comment type="similarity">
    <text evidence="1 6">Belongs to the sigma-70 factor family. ECF subfamily.</text>
</comment>
<keyword evidence="3 6" id="KW-0731">Sigma factor</keyword>
<feature type="domain" description="RNA polymerase sigma-70 region 2" evidence="7">
    <location>
        <begin position="10"/>
        <end position="72"/>
    </location>
</feature>